<dbReference type="PROSITE" id="PS50042">
    <property type="entry name" value="CNMP_BINDING_3"/>
    <property type="match status" value="1"/>
</dbReference>
<sequence>MSDHADILAMFSSFYPISAATFSEVEKLFDHRTNKKNEIILPVGNVPQYYYFLQKGLWEYFYLADNGDKVIKRFFQENSFVASTAALIQQAPSVFGISCLETGAYIRVPAKPFRELMMTNTELMKFQIAYLEKKWVVEKEPLEISLKYETAEDRYLQFIAEHPDLIPRLKLHHIASYLGVTPTQLSRIRKH</sequence>
<dbReference type="Gene3D" id="2.60.120.10">
    <property type="entry name" value="Jelly Rolls"/>
    <property type="match status" value="1"/>
</dbReference>
<dbReference type="OrthoDB" id="9152304at2"/>
<gene>
    <name evidence="2" type="ORF">CLV59_107261</name>
</gene>
<organism evidence="2 3">
    <name type="scientific">Chitinophaga dinghuensis</name>
    <dbReference type="NCBI Taxonomy" id="1539050"/>
    <lineage>
        <taxon>Bacteria</taxon>
        <taxon>Pseudomonadati</taxon>
        <taxon>Bacteroidota</taxon>
        <taxon>Chitinophagia</taxon>
        <taxon>Chitinophagales</taxon>
        <taxon>Chitinophagaceae</taxon>
        <taxon>Chitinophaga</taxon>
    </lineage>
</organism>
<dbReference type="RefSeq" id="WP_111594078.1">
    <property type="nucleotide sequence ID" value="NZ_QLMA01000007.1"/>
</dbReference>
<proteinExistence type="predicted"/>
<dbReference type="EMBL" id="QLMA01000007">
    <property type="protein sequence ID" value="RAJ77494.1"/>
    <property type="molecule type" value="Genomic_DNA"/>
</dbReference>
<accession>A0A327VSV9</accession>
<dbReference type="Proteomes" id="UP000249819">
    <property type="component" value="Unassembled WGS sequence"/>
</dbReference>
<keyword evidence="3" id="KW-1185">Reference proteome</keyword>
<evidence type="ECO:0000313" key="3">
    <source>
        <dbReference type="Proteomes" id="UP000249819"/>
    </source>
</evidence>
<evidence type="ECO:0000259" key="1">
    <source>
        <dbReference type="PROSITE" id="PS50042"/>
    </source>
</evidence>
<dbReference type="InterPro" id="IPR000595">
    <property type="entry name" value="cNMP-bd_dom"/>
</dbReference>
<name>A0A327VSV9_9BACT</name>
<evidence type="ECO:0000313" key="2">
    <source>
        <dbReference type="EMBL" id="RAJ77494.1"/>
    </source>
</evidence>
<feature type="domain" description="Cyclic nucleotide-binding" evidence="1">
    <location>
        <begin position="13"/>
        <end position="134"/>
    </location>
</feature>
<dbReference type="Pfam" id="PF00027">
    <property type="entry name" value="cNMP_binding"/>
    <property type="match status" value="1"/>
</dbReference>
<protein>
    <submittedName>
        <fullName evidence="2">CRP-like cAMP-binding protein</fullName>
    </submittedName>
</protein>
<dbReference type="AlphaFoldDB" id="A0A327VSV9"/>
<dbReference type="InterPro" id="IPR014710">
    <property type="entry name" value="RmlC-like_jellyroll"/>
</dbReference>
<dbReference type="SUPFAM" id="SSF51206">
    <property type="entry name" value="cAMP-binding domain-like"/>
    <property type="match status" value="1"/>
</dbReference>
<comment type="caution">
    <text evidence="2">The sequence shown here is derived from an EMBL/GenBank/DDBJ whole genome shotgun (WGS) entry which is preliminary data.</text>
</comment>
<reference evidence="2 3" key="1">
    <citation type="submission" date="2018-06" db="EMBL/GenBank/DDBJ databases">
        <title>Genomic Encyclopedia of Archaeal and Bacterial Type Strains, Phase II (KMG-II): from individual species to whole genera.</title>
        <authorList>
            <person name="Goeker M."/>
        </authorList>
    </citation>
    <scope>NUCLEOTIDE SEQUENCE [LARGE SCALE GENOMIC DNA]</scope>
    <source>
        <strain evidence="2 3">DSM 29821</strain>
    </source>
</reference>
<dbReference type="InterPro" id="IPR018490">
    <property type="entry name" value="cNMP-bd_dom_sf"/>
</dbReference>